<evidence type="ECO:0000259" key="4">
    <source>
        <dbReference type="PROSITE" id="PS50126"/>
    </source>
</evidence>
<evidence type="ECO:0000256" key="1">
    <source>
        <dbReference type="ARBA" id="ARBA00006767"/>
    </source>
</evidence>
<dbReference type="RefSeq" id="WP_036927800.1">
    <property type="nucleotide sequence ID" value="NZ_JRPQ01000109.1"/>
</dbReference>
<comment type="caution">
    <text evidence="5">The sequence shown here is derived from an EMBL/GenBank/DDBJ whole genome shotgun (WGS) entry which is preliminary data.</text>
</comment>
<dbReference type="SUPFAM" id="SSF50249">
    <property type="entry name" value="Nucleic acid-binding proteins"/>
    <property type="match status" value="2"/>
</dbReference>
<evidence type="ECO:0000256" key="3">
    <source>
        <dbReference type="ARBA" id="ARBA00023274"/>
    </source>
</evidence>
<comment type="similarity">
    <text evidence="1">Belongs to the bacterial ribosomal protein bS1 family.</text>
</comment>
<gene>
    <name evidence="5" type="ORF">HMPREF9304_07570</name>
</gene>
<dbReference type="CDD" id="cd00164">
    <property type="entry name" value="S1_like"/>
    <property type="match status" value="1"/>
</dbReference>
<dbReference type="GO" id="GO:0003735">
    <property type="term" value="F:structural constituent of ribosome"/>
    <property type="evidence" value="ECO:0007669"/>
    <property type="project" value="TreeGrafter"/>
</dbReference>
<organism evidence="5 6">
    <name type="scientific">Hoylesella timonensis S9-PR14</name>
    <dbReference type="NCBI Taxonomy" id="1401062"/>
    <lineage>
        <taxon>Bacteria</taxon>
        <taxon>Pseudomonadati</taxon>
        <taxon>Bacteroidota</taxon>
        <taxon>Bacteroidia</taxon>
        <taxon>Bacteroidales</taxon>
        <taxon>Prevotellaceae</taxon>
        <taxon>Hoylesella</taxon>
    </lineage>
</organism>
<dbReference type="GO" id="GO:0006412">
    <property type="term" value="P:translation"/>
    <property type="evidence" value="ECO:0007669"/>
    <property type="project" value="TreeGrafter"/>
</dbReference>
<feature type="domain" description="S1 motif" evidence="4">
    <location>
        <begin position="12"/>
        <end position="78"/>
    </location>
</feature>
<dbReference type="EMBL" id="JRPQ01000109">
    <property type="protein sequence ID" value="KGI21898.1"/>
    <property type="molecule type" value="Genomic_DNA"/>
</dbReference>
<dbReference type="Pfam" id="PF00575">
    <property type="entry name" value="S1"/>
    <property type="match status" value="2"/>
</dbReference>
<accession>A0A098YTC8</accession>
<feature type="domain" description="S1 motif" evidence="4">
    <location>
        <begin position="95"/>
        <end position="164"/>
    </location>
</feature>
<dbReference type="OrthoDB" id="9804077at2"/>
<dbReference type="AlphaFoldDB" id="A0A098YTC8"/>
<dbReference type="PANTHER" id="PTHR10724">
    <property type="entry name" value="30S RIBOSOMAL PROTEIN S1"/>
    <property type="match status" value="1"/>
</dbReference>
<evidence type="ECO:0000313" key="6">
    <source>
        <dbReference type="Proteomes" id="UP000029723"/>
    </source>
</evidence>
<dbReference type="GO" id="GO:0022627">
    <property type="term" value="C:cytosolic small ribosomal subunit"/>
    <property type="evidence" value="ECO:0007669"/>
    <property type="project" value="TreeGrafter"/>
</dbReference>
<dbReference type="PROSITE" id="PS50126">
    <property type="entry name" value="S1"/>
    <property type="match status" value="2"/>
</dbReference>
<evidence type="ECO:0000256" key="2">
    <source>
        <dbReference type="ARBA" id="ARBA00022980"/>
    </source>
</evidence>
<name>A0A098YTC8_9BACT</name>
<dbReference type="Proteomes" id="UP000029723">
    <property type="component" value="Unassembled WGS sequence"/>
</dbReference>
<protein>
    <recommendedName>
        <fullName evidence="4">S1 motif domain-containing protein</fullName>
    </recommendedName>
</protein>
<keyword evidence="2" id="KW-0689">Ribosomal protein</keyword>
<dbReference type="InterPro" id="IPR003029">
    <property type="entry name" value="S1_domain"/>
</dbReference>
<dbReference type="PANTHER" id="PTHR10724:SF7">
    <property type="entry name" value="SMALL RIBOSOMAL SUBUNIT PROTEIN BS1C"/>
    <property type="match status" value="1"/>
</dbReference>
<dbReference type="GO" id="GO:0003729">
    <property type="term" value="F:mRNA binding"/>
    <property type="evidence" value="ECO:0007669"/>
    <property type="project" value="TreeGrafter"/>
</dbReference>
<dbReference type="Gene3D" id="2.40.50.140">
    <property type="entry name" value="Nucleic acid-binding proteins"/>
    <property type="match status" value="2"/>
</dbReference>
<dbReference type="SMART" id="SM00316">
    <property type="entry name" value="S1"/>
    <property type="match status" value="2"/>
</dbReference>
<dbReference type="InterPro" id="IPR050437">
    <property type="entry name" value="Ribos_protein_bS1-like"/>
</dbReference>
<keyword evidence="3" id="KW-0687">Ribonucleoprotein</keyword>
<proteinExistence type="inferred from homology"/>
<sequence>MALDSIVELTVGDVVKATVKQILKDYAIVSFGDIMAYLPSSEYSWGRDNNLKNKLKLGMELNVVVIQITDKGVMVSIKRMSKDPWLDVETLYQVNHQAKGKITKLQSYGAFLELPSGIQGLLHKKEMSLDGTKKPSEIVSEGQEIDVIITSIEKADRKMSFSIKPFLN</sequence>
<evidence type="ECO:0000313" key="5">
    <source>
        <dbReference type="EMBL" id="KGI21898.1"/>
    </source>
</evidence>
<reference evidence="5 6" key="1">
    <citation type="submission" date="2014-07" db="EMBL/GenBank/DDBJ databases">
        <authorList>
            <person name="McCorrison J."/>
            <person name="Sanka R."/>
            <person name="Torralba M."/>
            <person name="Gillis M."/>
            <person name="Haft D.H."/>
            <person name="Methe B."/>
            <person name="Sutton G."/>
            <person name="Nelson K.E."/>
        </authorList>
    </citation>
    <scope>NUCLEOTIDE SEQUENCE [LARGE SCALE GENOMIC DNA]</scope>
    <source>
        <strain evidence="5 6">S9-PR14</strain>
    </source>
</reference>
<dbReference type="InterPro" id="IPR012340">
    <property type="entry name" value="NA-bd_OB-fold"/>
</dbReference>